<gene>
    <name evidence="8" type="ORF">PQG83_00715</name>
</gene>
<dbReference type="RefSeq" id="WP_312745589.1">
    <property type="nucleotide sequence ID" value="NZ_CP116968.1"/>
</dbReference>
<keyword evidence="4" id="KW-0804">Transcription</keyword>
<keyword evidence="3" id="KW-0238">DNA-binding</keyword>
<dbReference type="SMART" id="SM00448">
    <property type="entry name" value="REC"/>
    <property type="match status" value="1"/>
</dbReference>
<feature type="domain" description="Response regulatory" evidence="7">
    <location>
        <begin position="3"/>
        <end position="119"/>
    </location>
</feature>
<dbReference type="KEGG" id="nneo:PQG83_00715"/>
<dbReference type="InterPro" id="IPR001789">
    <property type="entry name" value="Sig_transdc_resp-reg_receiver"/>
</dbReference>
<dbReference type="InterPro" id="IPR058245">
    <property type="entry name" value="NreC/VraR/RcsB-like_REC"/>
</dbReference>
<dbReference type="InterPro" id="IPR016032">
    <property type="entry name" value="Sig_transdc_resp-reg_C-effctor"/>
</dbReference>
<dbReference type="InterPro" id="IPR039420">
    <property type="entry name" value="WalR-like"/>
</dbReference>
<dbReference type="EMBL" id="CP116968">
    <property type="protein sequence ID" value="WNM62298.1"/>
    <property type="molecule type" value="Genomic_DNA"/>
</dbReference>
<evidence type="ECO:0000256" key="1">
    <source>
        <dbReference type="ARBA" id="ARBA00022553"/>
    </source>
</evidence>
<feature type="domain" description="HTH luxR-type" evidence="6">
    <location>
        <begin position="142"/>
        <end position="207"/>
    </location>
</feature>
<dbReference type="PROSITE" id="PS50110">
    <property type="entry name" value="RESPONSE_REGULATORY"/>
    <property type="match status" value="1"/>
</dbReference>
<accession>A0AA96GN94</accession>
<feature type="modified residue" description="4-aspartylphosphate" evidence="5">
    <location>
        <position position="54"/>
    </location>
</feature>
<dbReference type="CDD" id="cd17535">
    <property type="entry name" value="REC_NarL-like"/>
    <property type="match status" value="1"/>
</dbReference>
<keyword evidence="1 5" id="KW-0597">Phosphoprotein</keyword>
<dbReference type="PANTHER" id="PTHR43214">
    <property type="entry name" value="TWO-COMPONENT RESPONSE REGULATOR"/>
    <property type="match status" value="1"/>
</dbReference>
<dbReference type="Pfam" id="PF00196">
    <property type="entry name" value="GerE"/>
    <property type="match status" value="1"/>
</dbReference>
<dbReference type="SUPFAM" id="SSF52172">
    <property type="entry name" value="CheY-like"/>
    <property type="match status" value="1"/>
</dbReference>
<evidence type="ECO:0000256" key="2">
    <source>
        <dbReference type="ARBA" id="ARBA00023015"/>
    </source>
</evidence>
<evidence type="ECO:0000256" key="5">
    <source>
        <dbReference type="PROSITE-ProRule" id="PRU00169"/>
    </source>
</evidence>
<protein>
    <submittedName>
        <fullName evidence="8">Response regulator transcription factor</fullName>
    </submittedName>
</protein>
<evidence type="ECO:0000256" key="4">
    <source>
        <dbReference type="ARBA" id="ARBA00023163"/>
    </source>
</evidence>
<dbReference type="CDD" id="cd06170">
    <property type="entry name" value="LuxR_C_like"/>
    <property type="match status" value="1"/>
</dbReference>
<evidence type="ECO:0000313" key="9">
    <source>
        <dbReference type="Proteomes" id="UP001302494"/>
    </source>
</evidence>
<dbReference type="GO" id="GO:0003677">
    <property type="term" value="F:DNA binding"/>
    <property type="evidence" value="ECO:0007669"/>
    <property type="project" value="UniProtKB-KW"/>
</dbReference>
<sequence length="210" mass="23035">MVKILVADDHAVVRQGVKQIITDDFDHAIIGEASNIHEVLDLVGKRKWDIVILDMTMPGRSGLDALKDLKQLHPKLPVLVLSMHPEDQFAVRVLKAGAAGYLTKDSAAEELVTAIQKVLQGGKYISSSLAEVLAMSLSDDLGSPPHLTLSDREYQILSLIASGKTARDIAEELSLGASTISTYRSRILQKLKMKNNAELTRYAFQHQLVP</sequence>
<dbReference type="SMART" id="SM00421">
    <property type="entry name" value="HTH_LUXR"/>
    <property type="match status" value="1"/>
</dbReference>
<name>A0AA96GN94_9BACT</name>
<evidence type="ECO:0000256" key="3">
    <source>
        <dbReference type="ARBA" id="ARBA00023125"/>
    </source>
</evidence>
<keyword evidence="2" id="KW-0805">Transcription regulation</keyword>
<evidence type="ECO:0000313" key="8">
    <source>
        <dbReference type="EMBL" id="WNM62298.1"/>
    </source>
</evidence>
<organism evidence="8 9">
    <name type="scientific">Candidatus Nitrospira neomarina</name>
    <dbReference type="NCBI Taxonomy" id="3020899"/>
    <lineage>
        <taxon>Bacteria</taxon>
        <taxon>Pseudomonadati</taxon>
        <taxon>Nitrospirota</taxon>
        <taxon>Nitrospiria</taxon>
        <taxon>Nitrospirales</taxon>
        <taxon>Nitrospiraceae</taxon>
        <taxon>Nitrospira</taxon>
    </lineage>
</organism>
<reference evidence="8 9" key="1">
    <citation type="submission" date="2023-01" db="EMBL/GenBank/DDBJ databases">
        <title>Cultivation and genomic characterization of new, ubiquitous marine nitrite-oxidizing bacteria from the Nitrospirales.</title>
        <authorList>
            <person name="Mueller A.J."/>
            <person name="Daebeler A."/>
            <person name="Herbold C.W."/>
            <person name="Kirkegaard R.H."/>
            <person name="Daims H."/>
        </authorList>
    </citation>
    <scope>NUCLEOTIDE SEQUENCE [LARGE SCALE GENOMIC DNA]</scope>
    <source>
        <strain evidence="8 9">DK</strain>
    </source>
</reference>
<dbReference type="GO" id="GO:0000160">
    <property type="term" value="P:phosphorelay signal transduction system"/>
    <property type="evidence" value="ECO:0007669"/>
    <property type="project" value="InterPro"/>
</dbReference>
<dbReference type="Gene3D" id="3.40.50.2300">
    <property type="match status" value="1"/>
</dbReference>
<dbReference type="InterPro" id="IPR000792">
    <property type="entry name" value="Tscrpt_reg_LuxR_C"/>
</dbReference>
<dbReference type="InterPro" id="IPR011006">
    <property type="entry name" value="CheY-like_superfamily"/>
</dbReference>
<dbReference type="PANTHER" id="PTHR43214:SF41">
    <property type="entry name" value="NITRATE_NITRITE RESPONSE REGULATOR PROTEIN NARP"/>
    <property type="match status" value="1"/>
</dbReference>
<dbReference type="AlphaFoldDB" id="A0AA96GN94"/>
<dbReference type="PROSITE" id="PS50043">
    <property type="entry name" value="HTH_LUXR_2"/>
    <property type="match status" value="1"/>
</dbReference>
<dbReference type="PROSITE" id="PS00622">
    <property type="entry name" value="HTH_LUXR_1"/>
    <property type="match status" value="1"/>
</dbReference>
<dbReference type="Proteomes" id="UP001302494">
    <property type="component" value="Chromosome"/>
</dbReference>
<dbReference type="PRINTS" id="PR00038">
    <property type="entry name" value="HTHLUXR"/>
</dbReference>
<dbReference type="SUPFAM" id="SSF46894">
    <property type="entry name" value="C-terminal effector domain of the bipartite response regulators"/>
    <property type="match status" value="1"/>
</dbReference>
<keyword evidence="9" id="KW-1185">Reference proteome</keyword>
<dbReference type="GO" id="GO:0006355">
    <property type="term" value="P:regulation of DNA-templated transcription"/>
    <property type="evidence" value="ECO:0007669"/>
    <property type="project" value="InterPro"/>
</dbReference>
<evidence type="ECO:0000259" key="7">
    <source>
        <dbReference type="PROSITE" id="PS50110"/>
    </source>
</evidence>
<evidence type="ECO:0000259" key="6">
    <source>
        <dbReference type="PROSITE" id="PS50043"/>
    </source>
</evidence>
<proteinExistence type="predicted"/>
<dbReference type="Pfam" id="PF00072">
    <property type="entry name" value="Response_reg"/>
    <property type="match status" value="1"/>
</dbReference>